<accession>A0A2Z7A3H8</accession>
<sequence>MMSLFDLRDVCIVIRSLATLDVPMVIDLIGIYVLKGPYCTLTTTNWFLQALSVIPRGSWGDVARRFTLIRWCFNYYVLNDSRCKNFKLPLHRGKRDPDPPLRQQLLTKTVIIVADLGTSQQIETCPRKRTDLKNMRREESKNNWADSDLETSSSSSSSEREQEVVHFLMANQTTDDEVFDLSNTEFTREDLIIALNEMVHEYRKLSQTFEEITAENGCLKNSSVESSTVHLEDTDSLQTELSKLKIKNDFLRTKSCELSSENERLSQVMSLWTKSSISLGKLHEAQKPLNDKSALGFSVGESSSGETSTQSDLAYDKFKKMNFVKASVIHDACESVKYDDQISPKLNHKGKQDVALSARMNEEVTRVSQHFGVLTIGFSSCASGGRSADGLRNQSQEQLIDMIA</sequence>
<dbReference type="Proteomes" id="UP000250235">
    <property type="component" value="Unassembled WGS sequence"/>
</dbReference>
<evidence type="ECO:0000313" key="3">
    <source>
        <dbReference type="Proteomes" id="UP000250235"/>
    </source>
</evidence>
<dbReference type="AlphaFoldDB" id="A0A2Z7A3H8"/>
<keyword evidence="3" id="KW-1185">Reference proteome</keyword>
<dbReference type="EMBL" id="KV019612">
    <property type="protein sequence ID" value="KZV15831.1"/>
    <property type="molecule type" value="Genomic_DNA"/>
</dbReference>
<evidence type="ECO:0000313" key="2">
    <source>
        <dbReference type="EMBL" id="KZV15831.1"/>
    </source>
</evidence>
<organism evidence="2 3">
    <name type="scientific">Dorcoceras hygrometricum</name>
    <dbReference type="NCBI Taxonomy" id="472368"/>
    <lineage>
        <taxon>Eukaryota</taxon>
        <taxon>Viridiplantae</taxon>
        <taxon>Streptophyta</taxon>
        <taxon>Embryophyta</taxon>
        <taxon>Tracheophyta</taxon>
        <taxon>Spermatophyta</taxon>
        <taxon>Magnoliopsida</taxon>
        <taxon>eudicotyledons</taxon>
        <taxon>Gunneridae</taxon>
        <taxon>Pentapetalae</taxon>
        <taxon>asterids</taxon>
        <taxon>lamiids</taxon>
        <taxon>Lamiales</taxon>
        <taxon>Gesneriaceae</taxon>
        <taxon>Didymocarpoideae</taxon>
        <taxon>Trichosporeae</taxon>
        <taxon>Loxocarpinae</taxon>
        <taxon>Dorcoceras</taxon>
    </lineage>
</organism>
<reference evidence="2 3" key="1">
    <citation type="journal article" date="2015" name="Proc. Natl. Acad. Sci. U.S.A.">
        <title>The resurrection genome of Boea hygrometrica: A blueprint for survival of dehydration.</title>
        <authorList>
            <person name="Xiao L."/>
            <person name="Yang G."/>
            <person name="Zhang L."/>
            <person name="Yang X."/>
            <person name="Zhao S."/>
            <person name="Ji Z."/>
            <person name="Zhou Q."/>
            <person name="Hu M."/>
            <person name="Wang Y."/>
            <person name="Chen M."/>
            <person name="Xu Y."/>
            <person name="Jin H."/>
            <person name="Xiao X."/>
            <person name="Hu G."/>
            <person name="Bao F."/>
            <person name="Hu Y."/>
            <person name="Wan P."/>
            <person name="Li L."/>
            <person name="Deng X."/>
            <person name="Kuang T."/>
            <person name="Xiang C."/>
            <person name="Zhu J.K."/>
            <person name="Oliver M.J."/>
            <person name="He Y."/>
        </authorList>
    </citation>
    <scope>NUCLEOTIDE SEQUENCE [LARGE SCALE GENOMIC DNA]</scope>
    <source>
        <strain evidence="3">cv. XS01</strain>
    </source>
</reference>
<protein>
    <submittedName>
        <fullName evidence="2">Microtubule-associated protein 70-4</fullName>
    </submittedName>
</protein>
<name>A0A2Z7A3H8_9LAMI</name>
<proteinExistence type="predicted"/>
<gene>
    <name evidence="2" type="ORF">F511_07778</name>
</gene>
<feature type="region of interest" description="Disordered" evidence="1">
    <location>
        <begin position="127"/>
        <end position="162"/>
    </location>
</feature>
<feature type="compositionally biased region" description="Basic and acidic residues" evidence="1">
    <location>
        <begin position="127"/>
        <end position="141"/>
    </location>
</feature>
<evidence type="ECO:0000256" key="1">
    <source>
        <dbReference type="SAM" id="MobiDB-lite"/>
    </source>
</evidence>